<dbReference type="InterPro" id="IPR041588">
    <property type="entry name" value="Integrase_H2C2"/>
</dbReference>
<name>A0A812B3X0_ACAPH</name>
<dbReference type="InterPro" id="IPR012337">
    <property type="entry name" value="RNaseH-like_sf"/>
</dbReference>
<comment type="caution">
    <text evidence="3">The sequence shown here is derived from an EMBL/GenBank/DDBJ whole genome shotgun (WGS) entry which is preliminary data.</text>
</comment>
<protein>
    <recommendedName>
        <fullName evidence="5">Integrase catalytic domain-containing protein</fullName>
    </recommendedName>
</protein>
<dbReference type="GO" id="GO:0015074">
    <property type="term" value="P:DNA integration"/>
    <property type="evidence" value="ECO:0007669"/>
    <property type="project" value="InterPro"/>
</dbReference>
<organism evidence="3 4">
    <name type="scientific">Acanthosepion pharaonis</name>
    <name type="common">Pharaoh cuttlefish</name>
    <name type="synonym">Sepia pharaonis</name>
    <dbReference type="NCBI Taxonomy" id="158019"/>
    <lineage>
        <taxon>Eukaryota</taxon>
        <taxon>Metazoa</taxon>
        <taxon>Spiralia</taxon>
        <taxon>Lophotrochozoa</taxon>
        <taxon>Mollusca</taxon>
        <taxon>Cephalopoda</taxon>
        <taxon>Coleoidea</taxon>
        <taxon>Decapodiformes</taxon>
        <taxon>Sepiida</taxon>
        <taxon>Sepiina</taxon>
        <taxon>Sepiidae</taxon>
        <taxon>Acanthosepion</taxon>
    </lineage>
</organism>
<dbReference type="Pfam" id="PF00665">
    <property type="entry name" value="rve"/>
    <property type="match status" value="1"/>
</dbReference>
<keyword evidence="4" id="KW-1185">Reference proteome</keyword>
<dbReference type="Pfam" id="PF17921">
    <property type="entry name" value="Integrase_H2C2"/>
    <property type="match status" value="1"/>
</dbReference>
<dbReference type="Proteomes" id="UP000597762">
    <property type="component" value="Unassembled WGS sequence"/>
</dbReference>
<dbReference type="Gene3D" id="1.10.340.70">
    <property type="match status" value="1"/>
</dbReference>
<evidence type="ECO:0000259" key="1">
    <source>
        <dbReference type="Pfam" id="PF00665"/>
    </source>
</evidence>
<evidence type="ECO:0000313" key="4">
    <source>
        <dbReference type="Proteomes" id="UP000597762"/>
    </source>
</evidence>
<accession>A0A812B3X0</accession>
<reference evidence="3" key="1">
    <citation type="submission" date="2021-01" db="EMBL/GenBank/DDBJ databases">
        <authorList>
            <person name="Li R."/>
            <person name="Bekaert M."/>
        </authorList>
    </citation>
    <scope>NUCLEOTIDE SEQUENCE</scope>
    <source>
        <strain evidence="3">Farmed</strain>
    </source>
</reference>
<dbReference type="EMBL" id="CAHIKZ030000305">
    <property type="protein sequence ID" value="CAE1167716.1"/>
    <property type="molecule type" value="Genomic_DNA"/>
</dbReference>
<dbReference type="PANTHER" id="PTHR37984">
    <property type="entry name" value="PROTEIN CBG26694"/>
    <property type="match status" value="1"/>
</dbReference>
<dbReference type="InterPro" id="IPR050951">
    <property type="entry name" value="Retrovirus_Pol_polyprotein"/>
</dbReference>
<evidence type="ECO:0000313" key="3">
    <source>
        <dbReference type="EMBL" id="CAE1167716.1"/>
    </source>
</evidence>
<feature type="domain" description="Integrase catalytic" evidence="1">
    <location>
        <begin position="363"/>
        <end position="446"/>
    </location>
</feature>
<evidence type="ECO:0008006" key="5">
    <source>
        <dbReference type="Google" id="ProtNLM"/>
    </source>
</evidence>
<gene>
    <name evidence="3" type="ORF">SPHA_9553</name>
</gene>
<dbReference type="InterPro" id="IPR001584">
    <property type="entry name" value="Integrase_cat-core"/>
</dbReference>
<dbReference type="SUPFAM" id="SSF53098">
    <property type="entry name" value="Ribonuclease H-like"/>
    <property type="match status" value="1"/>
</dbReference>
<dbReference type="GO" id="GO:0003676">
    <property type="term" value="F:nucleic acid binding"/>
    <property type="evidence" value="ECO:0007669"/>
    <property type="project" value="InterPro"/>
</dbReference>
<dbReference type="Gene3D" id="3.30.420.10">
    <property type="entry name" value="Ribonuclease H-like superfamily/Ribonuclease H"/>
    <property type="match status" value="1"/>
</dbReference>
<dbReference type="OrthoDB" id="2286242at2759"/>
<dbReference type="InterPro" id="IPR036397">
    <property type="entry name" value="RNaseH_sf"/>
</dbReference>
<feature type="domain" description="Integrase zinc-binding" evidence="2">
    <location>
        <begin position="293"/>
        <end position="347"/>
    </location>
</feature>
<dbReference type="AlphaFoldDB" id="A0A812B3X0"/>
<dbReference type="PANTHER" id="PTHR37984:SF7">
    <property type="entry name" value="INTEGRASE CATALYTIC DOMAIN-CONTAINING PROTEIN"/>
    <property type="match status" value="1"/>
</dbReference>
<evidence type="ECO:0000259" key="2">
    <source>
        <dbReference type="Pfam" id="PF17921"/>
    </source>
</evidence>
<proteinExistence type="predicted"/>
<sequence length="594" mass="67219">MRQDRDEPVRRFGARQREQADICRFVITCPSCKYNVNYTDAFGRDILSRGIADSDIQLDLLGDKNQDVSLEEVFQFIKAKEAGKRSASRPLNTFSVEAARSSYQRTKYPLDEDKRGPCSYYGKRGHGTKSATRIRRNQCTAFGHKCERCHRDNHFGTMCSSKDTPNDRRPSQTERFNKGNAVFNSLCNAKDGSFCCEPVKLILTDDLALIASNHDAFRHSTQSLPDLRVYDTTDSDIKECVIAAATTSLNALNLKSVTWDRVRTATASDEDMLFRDDLSNIDGVIVYKDRIVIPPSLRDEVLCALHSAHQGVTSMIARAESSVFWPGITPAIAALRASCLQCNRNAPSIPSAPPVLSTSPEYPFQCLCADFFTYKGNHYLVIVDRYSNWPIVERSSDGTLGFISCLRRTFVTYSIPVELASDRGQFTATITRQFLADWGVHQRLSSVAFSHSNCRAKLGVKTVKRHLMDNTGPSGTSDTDSFQRAMLQYRNTPDRDTKLSPAMCIFGRPIRDFIPIIPGNYRPHETWRSTWKAREEALRNRHMRCAERLSEHIKRLQPLVVGDHVPIQNQVGPYARKWDKTGIVIEVRPIRDKR</sequence>